<name>A0A0K1PXR2_9BACT</name>
<accession>A0A0K1PXR2</accession>
<protein>
    <submittedName>
        <fullName evidence="2">Uncharacterized protein</fullName>
    </submittedName>
</protein>
<dbReference type="Proteomes" id="UP000064967">
    <property type="component" value="Chromosome"/>
</dbReference>
<organism evidence="2 3">
    <name type="scientific">Labilithrix luteola</name>
    <dbReference type="NCBI Taxonomy" id="1391654"/>
    <lineage>
        <taxon>Bacteria</taxon>
        <taxon>Pseudomonadati</taxon>
        <taxon>Myxococcota</taxon>
        <taxon>Polyangia</taxon>
        <taxon>Polyangiales</taxon>
        <taxon>Labilitrichaceae</taxon>
        <taxon>Labilithrix</taxon>
    </lineage>
</organism>
<gene>
    <name evidence="2" type="ORF">AKJ09_04598</name>
</gene>
<evidence type="ECO:0000313" key="2">
    <source>
        <dbReference type="EMBL" id="AKU97934.1"/>
    </source>
</evidence>
<feature type="compositionally biased region" description="Low complexity" evidence="1">
    <location>
        <begin position="24"/>
        <end position="45"/>
    </location>
</feature>
<keyword evidence="3" id="KW-1185">Reference proteome</keyword>
<dbReference type="EMBL" id="CP012333">
    <property type="protein sequence ID" value="AKU97934.1"/>
    <property type="molecule type" value="Genomic_DNA"/>
</dbReference>
<evidence type="ECO:0000313" key="3">
    <source>
        <dbReference type="Proteomes" id="UP000064967"/>
    </source>
</evidence>
<reference evidence="2 3" key="1">
    <citation type="submission" date="2015-08" db="EMBL/GenBank/DDBJ databases">
        <authorList>
            <person name="Babu N.S."/>
            <person name="Beckwith C.J."/>
            <person name="Beseler K.G."/>
            <person name="Brison A."/>
            <person name="Carone J.V."/>
            <person name="Caskin T.P."/>
            <person name="Diamond M."/>
            <person name="Durham M.E."/>
            <person name="Foxe J.M."/>
            <person name="Go M."/>
            <person name="Henderson B.A."/>
            <person name="Jones I.B."/>
            <person name="McGettigan J.A."/>
            <person name="Micheletti S.J."/>
            <person name="Nasrallah M.E."/>
            <person name="Ortiz D."/>
            <person name="Piller C.R."/>
            <person name="Privatt S.R."/>
            <person name="Schneider S.L."/>
            <person name="Sharp S."/>
            <person name="Smith T.C."/>
            <person name="Stanton J.D."/>
            <person name="Ullery H.E."/>
            <person name="Wilson R.J."/>
            <person name="Serrano M.G."/>
            <person name="Buck G."/>
            <person name="Lee V."/>
            <person name="Wang Y."/>
            <person name="Carvalho R."/>
            <person name="Voegtly L."/>
            <person name="Shi R."/>
            <person name="Duckworth R."/>
            <person name="Johnson A."/>
            <person name="Loviza R."/>
            <person name="Walstead R."/>
            <person name="Shah Z."/>
            <person name="Kiflezghi M."/>
            <person name="Wade K."/>
            <person name="Ball S.L."/>
            <person name="Bradley K.W."/>
            <person name="Asai D.J."/>
            <person name="Bowman C.A."/>
            <person name="Russell D.A."/>
            <person name="Pope W.H."/>
            <person name="Jacobs-Sera D."/>
            <person name="Hendrix R.W."/>
            <person name="Hatfull G.F."/>
        </authorList>
    </citation>
    <scope>NUCLEOTIDE SEQUENCE [LARGE SCALE GENOMIC DNA]</scope>
    <source>
        <strain evidence="2 3">DSM 27648</strain>
    </source>
</reference>
<dbReference type="PATRIC" id="fig|1391654.3.peg.4661"/>
<sequence>MKEPSMSRSFGLGPGCSHPPQAPAAPTSDVSSVSSGASGENNAAEPVFEAEVIGAFTK</sequence>
<proteinExistence type="predicted"/>
<evidence type="ECO:0000256" key="1">
    <source>
        <dbReference type="SAM" id="MobiDB-lite"/>
    </source>
</evidence>
<dbReference type="STRING" id="1391654.AKJ09_04598"/>
<feature type="region of interest" description="Disordered" evidence="1">
    <location>
        <begin position="1"/>
        <end position="47"/>
    </location>
</feature>
<dbReference type="KEGG" id="llu:AKJ09_04598"/>
<dbReference type="AlphaFoldDB" id="A0A0K1PXR2"/>